<proteinExistence type="predicted"/>
<protein>
    <submittedName>
        <fullName evidence="1">Uncharacterized protein</fullName>
    </submittedName>
</protein>
<dbReference type="EMBL" id="LAZR01003744">
    <property type="protein sequence ID" value="KKN15123.1"/>
    <property type="molecule type" value="Genomic_DNA"/>
</dbReference>
<comment type="caution">
    <text evidence="1">The sequence shown here is derived from an EMBL/GenBank/DDBJ whole genome shotgun (WGS) entry which is preliminary data.</text>
</comment>
<feature type="non-terminal residue" evidence="1">
    <location>
        <position position="74"/>
    </location>
</feature>
<sequence>MKRFSKLFWHYFHIFLVFKGHYSKSVSHQKRKEICEDFCDILHLPASVSHLLHLEGVNSDQLKKVNISTLREVK</sequence>
<organism evidence="1">
    <name type="scientific">marine sediment metagenome</name>
    <dbReference type="NCBI Taxonomy" id="412755"/>
    <lineage>
        <taxon>unclassified sequences</taxon>
        <taxon>metagenomes</taxon>
        <taxon>ecological metagenomes</taxon>
    </lineage>
</organism>
<reference evidence="1" key="1">
    <citation type="journal article" date="2015" name="Nature">
        <title>Complex archaea that bridge the gap between prokaryotes and eukaryotes.</title>
        <authorList>
            <person name="Spang A."/>
            <person name="Saw J.H."/>
            <person name="Jorgensen S.L."/>
            <person name="Zaremba-Niedzwiedzka K."/>
            <person name="Martijn J."/>
            <person name="Lind A.E."/>
            <person name="van Eijk R."/>
            <person name="Schleper C."/>
            <person name="Guy L."/>
            <person name="Ettema T.J."/>
        </authorList>
    </citation>
    <scope>NUCLEOTIDE SEQUENCE</scope>
</reference>
<name>A0A0F9RCW6_9ZZZZ</name>
<evidence type="ECO:0000313" key="1">
    <source>
        <dbReference type="EMBL" id="KKN15123.1"/>
    </source>
</evidence>
<gene>
    <name evidence="1" type="ORF">LCGC14_0989310</name>
</gene>
<dbReference type="AlphaFoldDB" id="A0A0F9RCW6"/>
<accession>A0A0F9RCW6</accession>